<dbReference type="Proteomes" id="UP000315647">
    <property type="component" value="Chromosome"/>
</dbReference>
<evidence type="ECO:0000313" key="2">
    <source>
        <dbReference type="EMBL" id="QDT30686.1"/>
    </source>
</evidence>
<keyword evidence="3" id="KW-1185">Reference proteome</keyword>
<dbReference type="EMBL" id="CP037421">
    <property type="protein sequence ID" value="QDT30686.1"/>
    <property type="molecule type" value="Genomic_DNA"/>
</dbReference>
<protein>
    <submittedName>
        <fullName evidence="2">Uncharacterized protein</fullName>
    </submittedName>
</protein>
<sequence length="122" mass="13173">MSSCISNRAETRGFYSVFGASVLHVPVKKNRGSRARRIIRHSGQTRVWVQSSLFSSRGGYVKWEMFTSAALSGKPTGGTRMVSMREEIKAPHGRIANTRAGKPEPPLGLGKVTTARAPASGT</sequence>
<feature type="region of interest" description="Disordered" evidence="1">
    <location>
        <begin position="92"/>
        <end position="122"/>
    </location>
</feature>
<proteinExistence type="predicted"/>
<reference evidence="2 3" key="1">
    <citation type="submission" date="2019-03" db="EMBL/GenBank/DDBJ databases">
        <title>Deep-cultivation of Planctomycetes and their phenomic and genomic characterization uncovers novel biology.</title>
        <authorList>
            <person name="Wiegand S."/>
            <person name="Jogler M."/>
            <person name="Boedeker C."/>
            <person name="Pinto D."/>
            <person name="Vollmers J."/>
            <person name="Rivas-Marin E."/>
            <person name="Kohn T."/>
            <person name="Peeters S.H."/>
            <person name="Heuer A."/>
            <person name="Rast P."/>
            <person name="Oberbeckmann S."/>
            <person name="Bunk B."/>
            <person name="Jeske O."/>
            <person name="Meyerdierks A."/>
            <person name="Storesund J.E."/>
            <person name="Kallscheuer N."/>
            <person name="Luecker S."/>
            <person name="Lage O.M."/>
            <person name="Pohl T."/>
            <person name="Merkel B.J."/>
            <person name="Hornburger P."/>
            <person name="Mueller R.-W."/>
            <person name="Bruemmer F."/>
            <person name="Labrenz M."/>
            <person name="Spormann A.M."/>
            <person name="Op den Camp H."/>
            <person name="Overmann J."/>
            <person name="Amann R."/>
            <person name="Jetten M.S.M."/>
            <person name="Mascher T."/>
            <person name="Medema M.H."/>
            <person name="Devos D.P."/>
            <person name="Kaster A.-K."/>
            <person name="Ovreas L."/>
            <person name="Rohde M."/>
            <person name="Galperin M.Y."/>
            <person name="Jogler C."/>
        </authorList>
    </citation>
    <scope>NUCLEOTIDE SEQUENCE [LARGE SCALE GENOMIC DNA]</scope>
    <source>
        <strain evidence="2 3">Enr10</strain>
    </source>
</reference>
<gene>
    <name evidence="2" type="ORF">Enr10x_60540</name>
</gene>
<accession>A0A517QGB6</accession>
<organism evidence="2 3">
    <name type="scientific">Gimesia panareensis</name>
    <dbReference type="NCBI Taxonomy" id="2527978"/>
    <lineage>
        <taxon>Bacteria</taxon>
        <taxon>Pseudomonadati</taxon>
        <taxon>Planctomycetota</taxon>
        <taxon>Planctomycetia</taxon>
        <taxon>Planctomycetales</taxon>
        <taxon>Planctomycetaceae</taxon>
        <taxon>Gimesia</taxon>
    </lineage>
</organism>
<evidence type="ECO:0000256" key="1">
    <source>
        <dbReference type="SAM" id="MobiDB-lite"/>
    </source>
</evidence>
<name>A0A517QGB6_9PLAN</name>
<dbReference type="AlphaFoldDB" id="A0A517QGB6"/>
<evidence type="ECO:0000313" key="3">
    <source>
        <dbReference type="Proteomes" id="UP000315647"/>
    </source>
</evidence>